<evidence type="ECO:0000313" key="2">
    <source>
        <dbReference type="EMBL" id="MFC5819740.1"/>
    </source>
</evidence>
<evidence type="ECO:0000256" key="1">
    <source>
        <dbReference type="ARBA" id="ARBA00023002"/>
    </source>
</evidence>
<comment type="caution">
    <text evidence="2">The sequence shown here is derived from an EMBL/GenBank/DDBJ whole genome shotgun (WGS) entry which is preliminary data.</text>
</comment>
<evidence type="ECO:0000313" key="3">
    <source>
        <dbReference type="Proteomes" id="UP001596096"/>
    </source>
</evidence>
<name>A0ABW1C2A8_9ACTN</name>
<sequence length="347" mass="37011">MDDSGTLEEAFERLHRTGPEFDGWLSNHGPMAVESMVRRGHAREVHRWLDAYTARLEEAPGGTRAIGDDWREALGDPRRLGDWLRFFERETKERPWRAVLEEWWPRLLPGIAAGATHGVIRTGHAVHALLELEDGPRLAELGQALGYWAARWQPVAGAAPPSGTETPSGALAGVPRVADQSRDIDHRLRQLAGTGGWEPSVAALAPASGAGEARDRLAALADAATLRYLTHAHGSPVMLIHSATAPTAVLRTLPALPASLWVPSLDAAWAAAAAVTAAYGPAGPVTGRELPAAPGSAQEAFDRAVAHGDEHVIKLADTALDVYERTADPDALAAVVRASRSIQPLKA</sequence>
<keyword evidence="1" id="KW-0560">Oxidoreductase</keyword>
<dbReference type="RefSeq" id="WP_219545421.1">
    <property type="nucleotide sequence ID" value="NZ_JAHKRN010000015.1"/>
</dbReference>
<dbReference type="Pfam" id="PF14027">
    <property type="entry name" value="Questin_oxidase"/>
    <property type="match status" value="1"/>
</dbReference>
<reference evidence="3" key="1">
    <citation type="journal article" date="2019" name="Int. J. Syst. Evol. Microbiol.">
        <title>The Global Catalogue of Microorganisms (GCM) 10K type strain sequencing project: providing services to taxonomists for standard genome sequencing and annotation.</title>
        <authorList>
            <consortium name="The Broad Institute Genomics Platform"/>
            <consortium name="The Broad Institute Genome Sequencing Center for Infectious Disease"/>
            <person name="Wu L."/>
            <person name="Ma J."/>
        </authorList>
    </citation>
    <scope>NUCLEOTIDE SEQUENCE [LARGE SCALE GENOMIC DNA]</scope>
    <source>
        <strain evidence="3">CGMCC 4.7106</strain>
    </source>
</reference>
<organism evidence="2 3">
    <name type="scientific">Nonomuraea harbinensis</name>
    <dbReference type="NCBI Taxonomy" id="1286938"/>
    <lineage>
        <taxon>Bacteria</taxon>
        <taxon>Bacillati</taxon>
        <taxon>Actinomycetota</taxon>
        <taxon>Actinomycetes</taxon>
        <taxon>Streptosporangiales</taxon>
        <taxon>Streptosporangiaceae</taxon>
        <taxon>Nonomuraea</taxon>
    </lineage>
</organism>
<keyword evidence="3" id="KW-1185">Reference proteome</keyword>
<dbReference type="InterPro" id="IPR025337">
    <property type="entry name" value="Questin_oxidase-like"/>
</dbReference>
<proteinExistence type="predicted"/>
<accession>A0ABW1C2A8</accession>
<gene>
    <name evidence="2" type="ORF">ACFPUY_31980</name>
</gene>
<dbReference type="Proteomes" id="UP001596096">
    <property type="component" value="Unassembled WGS sequence"/>
</dbReference>
<protein>
    <submittedName>
        <fullName evidence="2">Questin oxidase family protein</fullName>
    </submittedName>
</protein>
<dbReference type="EMBL" id="JBHSNW010000021">
    <property type="protein sequence ID" value="MFC5819740.1"/>
    <property type="molecule type" value="Genomic_DNA"/>
</dbReference>